<dbReference type="InterPro" id="IPR010992">
    <property type="entry name" value="IHF-like_DNA-bd_dom_sf"/>
</dbReference>
<dbReference type="AlphaFoldDB" id="A0A9Q6PS61"/>
<proteinExistence type="predicted"/>
<dbReference type="Proteomes" id="UP000422232">
    <property type="component" value="Chromosome"/>
</dbReference>
<gene>
    <name evidence="3" type="ORF">Psal009_01098</name>
</gene>
<evidence type="ECO:0000256" key="2">
    <source>
        <dbReference type="SAM" id="MobiDB-lite"/>
    </source>
</evidence>
<name>A0A9Q6PS61_PISSA</name>
<dbReference type="EMBL" id="CP038908">
    <property type="protein sequence ID" value="QGO05217.1"/>
    <property type="molecule type" value="Genomic_DNA"/>
</dbReference>
<evidence type="ECO:0000256" key="1">
    <source>
        <dbReference type="ARBA" id="ARBA00023125"/>
    </source>
</evidence>
<dbReference type="GO" id="GO:0003677">
    <property type="term" value="F:DNA binding"/>
    <property type="evidence" value="ECO:0007669"/>
    <property type="project" value="UniProtKB-KW"/>
</dbReference>
<accession>A0A9Q6PS61</accession>
<feature type="region of interest" description="Disordered" evidence="2">
    <location>
        <begin position="1"/>
        <end position="87"/>
    </location>
</feature>
<organism evidence="3 4">
    <name type="scientific">Piscirickettsia salmonis</name>
    <dbReference type="NCBI Taxonomy" id="1238"/>
    <lineage>
        <taxon>Bacteria</taxon>
        <taxon>Pseudomonadati</taxon>
        <taxon>Pseudomonadota</taxon>
        <taxon>Gammaproteobacteria</taxon>
        <taxon>Thiotrichales</taxon>
        <taxon>Piscirickettsiaceae</taxon>
        <taxon>Piscirickettsia</taxon>
    </lineage>
</organism>
<dbReference type="RefSeq" id="WP_016210302.1">
    <property type="nucleotide sequence ID" value="NZ_CP012413.1"/>
</dbReference>
<evidence type="ECO:0000313" key="4">
    <source>
        <dbReference type="Proteomes" id="UP000422232"/>
    </source>
</evidence>
<reference evidence="3 4" key="1">
    <citation type="submission" date="2019-04" db="EMBL/GenBank/DDBJ databases">
        <title>Complete genome sequencing of Piscirickettsia salmonis strain Psal-009.</title>
        <authorList>
            <person name="Schober I."/>
            <person name="Bunk B."/>
            <person name="Sproer C."/>
            <person name="Carril G.P."/>
            <person name="Riedel T."/>
            <person name="Flores-Herrera P.A."/>
            <person name="Nourdin-Galindo G."/>
            <person name="Marshall S.H."/>
            <person name="Overmann J."/>
        </authorList>
    </citation>
    <scope>NUCLEOTIDE SEQUENCE [LARGE SCALE GENOMIC DNA]</scope>
    <source>
        <strain evidence="3 4">Psal-009</strain>
    </source>
</reference>
<evidence type="ECO:0000313" key="3">
    <source>
        <dbReference type="EMBL" id="QGO05217.1"/>
    </source>
</evidence>
<keyword evidence="4" id="KW-1185">Reference proteome</keyword>
<protein>
    <submittedName>
        <fullName evidence="3">Histone H1-like nucleoprotein HC2</fullName>
    </submittedName>
</protein>
<dbReference type="Gene3D" id="4.10.520.10">
    <property type="entry name" value="IHF-like DNA-binding proteins"/>
    <property type="match status" value="1"/>
</dbReference>
<sequence length="193" mass="21013">MATKTSTRKPAAKKKVAAKKTTARKKVVAKKPAAKKKIATKKTAAKKKVTAKKTVAKKKVAAKKPVAKKKVATKRSAAKKKATAKKAMSAISQRYTAKDTFRQIAEESDLSLKQVEAVFDSLKDIAYAHLQKRGAGEFILPKLGVKMFRSKRKATKKRMIQSPTVGQVMVPAKKAHSVARVSALKALKDMVSD</sequence>
<dbReference type="GeneID" id="66742750"/>
<dbReference type="SUPFAM" id="SSF47729">
    <property type="entry name" value="IHF-like DNA-binding proteins"/>
    <property type="match status" value="1"/>
</dbReference>
<keyword evidence="1" id="KW-0238">DNA-binding</keyword>
<feature type="compositionally biased region" description="Basic residues" evidence="2">
    <location>
        <begin position="1"/>
        <end position="84"/>
    </location>
</feature>
<dbReference type="CDD" id="cd13834">
    <property type="entry name" value="HU_like"/>
    <property type="match status" value="1"/>
</dbReference>